<dbReference type="Proteomes" id="UP001342418">
    <property type="component" value="Chromosome"/>
</dbReference>
<dbReference type="Gene3D" id="3.40.630.30">
    <property type="match status" value="1"/>
</dbReference>
<dbReference type="PANTHER" id="PTHR43441">
    <property type="entry name" value="RIBOSOMAL-PROTEIN-SERINE ACETYLTRANSFERASE"/>
    <property type="match status" value="1"/>
</dbReference>
<dbReference type="InterPro" id="IPR051908">
    <property type="entry name" value="Ribosomal_N-acetyltransferase"/>
</dbReference>
<dbReference type="PANTHER" id="PTHR43441:SF2">
    <property type="entry name" value="FAMILY ACETYLTRANSFERASE, PUTATIVE (AFU_ORTHOLOGUE AFUA_7G00850)-RELATED"/>
    <property type="match status" value="1"/>
</dbReference>
<name>A0ABY5MHF9_9HYPH</name>
<dbReference type="Pfam" id="PF13302">
    <property type="entry name" value="Acetyltransf_3"/>
    <property type="match status" value="1"/>
</dbReference>
<dbReference type="InterPro" id="IPR016181">
    <property type="entry name" value="Acyl_CoA_acyltransferase"/>
</dbReference>
<dbReference type="SUPFAM" id="SSF55729">
    <property type="entry name" value="Acyl-CoA N-acyltransferases (Nat)"/>
    <property type="match status" value="1"/>
</dbReference>
<dbReference type="InterPro" id="IPR000182">
    <property type="entry name" value="GNAT_dom"/>
</dbReference>
<evidence type="ECO:0000313" key="2">
    <source>
        <dbReference type="EMBL" id="UUP16847.1"/>
    </source>
</evidence>
<organism evidence="2 3">
    <name type="scientific">Nitratireductor thuwali</name>
    <dbReference type="NCBI Taxonomy" id="2267699"/>
    <lineage>
        <taxon>Bacteria</taxon>
        <taxon>Pseudomonadati</taxon>
        <taxon>Pseudomonadota</taxon>
        <taxon>Alphaproteobacteria</taxon>
        <taxon>Hyphomicrobiales</taxon>
        <taxon>Phyllobacteriaceae</taxon>
        <taxon>Nitratireductor</taxon>
    </lineage>
</organism>
<feature type="domain" description="N-acetyltransferase" evidence="1">
    <location>
        <begin position="24"/>
        <end position="182"/>
    </location>
</feature>
<keyword evidence="3" id="KW-1185">Reference proteome</keyword>
<reference evidence="2 3" key="1">
    <citation type="submission" date="2018-07" db="EMBL/GenBank/DDBJ databases">
        <title>Genome sequence of Nitratireductor thuwali#1536.</title>
        <authorList>
            <person name="Michoud G."/>
            <person name="Merlino G."/>
            <person name="Sefrji F.O."/>
            <person name="Daffonchio D."/>
        </authorList>
    </citation>
    <scope>NUCLEOTIDE SEQUENCE [LARGE SCALE GENOMIC DNA]</scope>
    <source>
        <strain evidence="3">Nit1536</strain>
    </source>
</reference>
<dbReference type="PROSITE" id="PS51186">
    <property type="entry name" value="GNAT"/>
    <property type="match status" value="1"/>
</dbReference>
<evidence type="ECO:0000313" key="3">
    <source>
        <dbReference type="Proteomes" id="UP001342418"/>
    </source>
</evidence>
<proteinExistence type="predicted"/>
<protein>
    <recommendedName>
        <fullName evidence="1">N-acetyltransferase domain-containing protein</fullName>
    </recommendedName>
</protein>
<evidence type="ECO:0000259" key="1">
    <source>
        <dbReference type="PROSITE" id="PS51186"/>
    </source>
</evidence>
<accession>A0ABY5MHF9</accession>
<dbReference type="EMBL" id="CP030941">
    <property type="protein sequence ID" value="UUP16847.1"/>
    <property type="molecule type" value="Genomic_DNA"/>
</dbReference>
<sequence>MMQDLSTWTARQAPQRSALEGRYVRLEPLDPQAHGDGLYEACHVADADERFRWLFEEPPTSREGFQSWLENAAASTDPLFFAVIDRTSGKVGGRQALMRIDPAHGVAEIGSIYWGPGVARTRLATEAVYLSAQLLFETLGYRRFEWKCNDLNEPSKRAAERFGFHYEGLFRQHMVVKGKNRDTAWYGMLDHEWPAIGQAYAAWLSPENFDAKGRQLKPLAQFRKDLTSA</sequence>
<gene>
    <name evidence="2" type="ORF">NTH_01295</name>
</gene>